<dbReference type="EMBL" id="CABIKO010000001">
    <property type="protein sequence ID" value="VVA09767.1"/>
    <property type="molecule type" value="Genomic_DNA"/>
</dbReference>
<feature type="transmembrane region" description="Helical" evidence="2">
    <location>
        <begin position="59"/>
        <end position="86"/>
    </location>
</feature>
<keyword evidence="2" id="KW-0472">Membrane</keyword>
<feature type="region of interest" description="Disordered" evidence="1">
    <location>
        <begin position="183"/>
        <end position="221"/>
    </location>
</feature>
<dbReference type="InParanoid" id="A0A5E4E227"/>
<organism evidence="4 5">
    <name type="scientific">Prunus dulcis</name>
    <name type="common">Almond</name>
    <name type="synonym">Amygdalus dulcis</name>
    <dbReference type="NCBI Taxonomy" id="3755"/>
    <lineage>
        <taxon>Eukaryota</taxon>
        <taxon>Viridiplantae</taxon>
        <taxon>Streptophyta</taxon>
        <taxon>Embryophyta</taxon>
        <taxon>Tracheophyta</taxon>
        <taxon>Spermatophyta</taxon>
        <taxon>Magnoliopsida</taxon>
        <taxon>eudicotyledons</taxon>
        <taxon>Gunneridae</taxon>
        <taxon>Pentapetalae</taxon>
        <taxon>rosids</taxon>
        <taxon>fabids</taxon>
        <taxon>Rosales</taxon>
        <taxon>Rosaceae</taxon>
        <taxon>Amygdaloideae</taxon>
        <taxon>Amygdaleae</taxon>
        <taxon>Prunus</taxon>
    </lineage>
</organism>
<dbReference type="PANTHER" id="PTHR33640:SF3">
    <property type="entry name" value="DUF4408 DOMAIN-CONTAINING PROTEIN"/>
    <property type="match status" value="1"/>
</dbReference>
<evidence type="ECO:0000313" key="6">
    <source>
        <dbReference type="Proteomes" id="UP001054821"/>
    </source>
</evidence>
<dbReference type="Proteomes" id="UP000327085">
    <property type="component" value="Chromosome 7"/>
</dbReference>
<dbReference type="PANTHER" id="PTHR33640">
    <property type="entry name" value="TRANSMEMBRANE PROTEIN"/>
    <property type="match status" value="1"/>
</dbReference>
<keyword evidence="2" id="KW-0812">Transmembrane</keyword>
<evidence type="ECO:0000313" key="5">
    <source>
        <dbReference type="Proteomes" id="UP000327085"/>
    </source>
</evidence>
<gene>
    <name evidence="4" type="ORF">ALMOND_2B029124</name>
    <name evidence="3" type="ORF">L3X38_039320</name>
</gene>
<name>A0A5E4E227_PRUDU</name>
<evidence type="ECO:0000313" key="4">
    <source>
        <dbReference type="EMBL" id="VVA09767.1"/>
    </source>
</evidence>
<dbReference type="OMA" id="RSASKKC"/>
<accession>A0A5E4E227</accession>
<dbReference type="EMBL" id="JAJFAZ020000007">
    <property type="protein sequence ID" value="KAI5319612.1"/>
    <property type="molecule type" value="Genomic_DNA"/>
</dbReference>
<reference evidence="4" key="1">
    <citation type="submission" date="2019-07" db="EMBL/GenBank/DDBJ databases">
        <authorList>
            <person name="Alioto T."/>
            <person name="Alioto T."/>
            <person name="Gomez Garrido J."/>
        </authorList>
    </citation>
    <scope>NUCLEOTIDE SEQUENCE</scope>
</reference>
<feature type="transmembrane region" description="Helical" evidence="2">
    <location>
        <begin position="29"/>
        <end position="47"/>
    </location>
</feature>
<reference evidence="5" key="2">
    <citation type="journal article" date="2020" name="Plant J.">
        <title>Transposons played a major role in the diversification between the closely related almond and peach genomes: results from the almond genome sequence.</title>
        <authorList>
            <person name="Alioto T."/>
            <person name="Alexiou K.G."/>
            <person name="Bardil A."/>
            <person name="Barteri F."/>
            <person name="Castanera R."/>
            <person name="Cruz F."/>
            <person name="Dhingra A."/>
            <person name="Duval H."/>
            <person name="Fernandez I Marti A."/>
            <person name="Frias L."/>
            <person name="Galan B."/>
            <person name="Garcia J.L."/>
            <person name="Howad W."/>
            <person name="Gomez-Garrido J."/>
            <person name="Gut M."/>
            <person name="Julca I."/>
            <person name="Morata J."/>
            <person name="Puigdomenech P."/>
            <person name="Ribeca P."/>
            <person name="Rubio Cabetas M.J."/>
            <person name="Vlasova A."/>
            <person name="Wirthensohn M."/>
            <person name="Garcia-Mas J."/>
            <person name="Gabaldon T."/>
            <person name="Casacuberta J.M."/>
            <person name="Arus P."/>
        </authorList>
    </citation>
    <scope>NUCLEOTIDE SEQUENCE [LARGE SCALE GENOMIC DNA]</scope>
    <source>
        <strain evidence="5">cv. Texas</strain>
    </source>
</reference>
<sequence>MEAWDFHDVKAEKASAMRRYNRLRSIAKLFRFAELGAGVVFVSWTFSRLPIALTLSRDYFRLLSGVVSSPLFVFFLCHVIIASLVLKSRHVASAHNHDGAVEAKLCEELIENGGGVGGSGSSSKSQFGDDVISGVREEEEVVYQDKQIVSEVNSADPKADTDSSSDSESEFLKIIRRTRSEKFEREPKTAKLRRSETEIGRKSMNAGEDYRPENMEAEDNLSNEEFQRTIEAFIEKQLKFRHQESLAIVLPKKS</sequence>
<evidence type="ECO:0000256" key="1">
    <source>
        <dbReference type="SAM" id="MobiDB-lite"/>
    </source>
</evidence>
<dbReference type="Gramene" id="VVA09767">
    <property type="protein sequence ID" value="VVA09767"/>
    <property type="gene ID" value="Prudul26B029124"/>
</dbReference>
<proteinExistence type="predicted"/>
<dbReference type="AlphaFoldDB" id="A0A5E4E227"/>
<keyword evidence="6" id="KW-1185">Reference proteome</keyword>
<dbReference type="Proteomes" id="UP001054821">
    <property type="component" value="Chromosome 7"/>
</dbReference>
<evidence type="ECO:0000256" key="2">
    <source>
        <dbReference type="SAM" id="Phobius"/>
    </source>
</evidence>
<evidence type="ECO:0000313" key="3">
    <source>
        <dbReference type="EMBL" id="KAI5319612.1"/>
    </source>
</evidence>
<keyword evidence="2" id="KW-1133">Transmembrane helix</keyword>
<feature type="compositionally biased region" description="Basic and acidic residues" evidence="1">
    <location>
        <begin position="183"/>
        <end position="201"/>
    </location>
</feature>
<reference evidence="3 6" key="3">
    <citation type="journal article" date="2022" name="G3 (Bethesda)">
        <title>Whole-genome sequence and methylome profiling of the almond [Prunus dulcis (Mill.) D.A. Webb] cultivar 'Nonpareil'.</title>
        <authorList>
            <person name="D'Amico-Willman K.M."/>
            <person name="Ouma W.Z."/>
            <person name="Meulia T."/>
            <person name="Sideli G.M."/>
            <person name="Gradziel T.M."/>
            <person name="Fresnedo-Ramirez J."/>
        </authorList>
    </citation>
    <scope>NUCLEOTIDE SEQUENCE [LARGE SCALE GENOMIC DNA]</scope>
    <source>
        <strain evidence="3">Clone GOH B32 T37-40</strain>
    </source>
</reference>
<protein>
    <submittedName>
        <fullName evidence="4">Uncharacterized protein</fullName>
    </submittedName>
</protein>